<evidence type="ECO:0000313" key="1">
    <source>
        <dbReference type="EMBL" id="GFQ65995.1"/>
    </source>
</evidence>
<dbReference type="PANTHER" id="PTHR10492:SF57">
    <property type="entry name" value="ATP-DEPENDENT DNA HELICASE"/>
    <property type="match status" value="1"/>
</dbReference>
<keyword evidence="1" id="KW-0547">Nucleotide-binding</keyword>
<name>A0A8X6EYG3_TRICU</name>
<proteinExistence type="predicted"/>
<keyword evidence="2" id="KW-1185">Reference proteome</keyword>
<comment type="caution">
    <text evidence="1">The sequence shown here is derived from an EMBL/GenBank/DDBJ whole genome shotgun (WGS) entry which is preliminary data.</text>
</comment>
<organism evidence="1 2">
    <name type="scientific">Trichonephila clavata</name>
    <name type="common">Joro spider</name>
    <name type="synonym">Nephila clavata</name>
    <dbReference type="NCBI Taxonomy" id="2740835"/>
    <lineage>
        <taxon>Eukaryota</taxon>
        <taxon>Metazoa</taxon>
        <taxon>Ecdysozoa</taxon>
        <taxon>Arthropoda</taxon>
        <taxon>Chelicerata</taxon>
        <taxon>Arachnida</taxon>
        <taxon>Araneae</taxon>
        <taxon>Araneomorphae</taxon>
        <taxon>Entelegynae</taxon>
        <taxon>Araneoidea</taxon>
        <taxon>Nephilidae</taxon>
        <taxon>Trichonephila</taxon>
    </lineage>
</organism>
<dbReference type="OrthoDB" id="1728974at2759"/>
<dbReference type="GO" id="GO:0004386">
    <property type="term" value="F:helicase activity"/>
    <property type="evidence" value="ECO:0007669"/>
    <property type="project" value="UniProtKB-KW"/>
</dbReference>
<accession>A0A8X6EYG3</accession>
<keyword evidence="1" id="KW-0067">ATP-binding</keyword>
<dbReference type="Proteomes" id="UP000887116">
    <property type="component" value="Unassembled WGS sequence"/>
</dbReference>
<reference evidence="1" key="1">
    <citation type="submission" date="2020-07" db="EMBL/GenBank/DDBJ databases">
        <title>Multicomponent nature underlies the extraordinary mechanical properties of spider dragline silk.</title>
        <authorList>
            <person name="Kono N."/>
            <person name="Nakamura H."/>
            <person name="Mori M."/>
            <person name="Yoshida Y."/>
            <person name="Ohtoshi R."/>
            <person name="Malay A.D."/>
            <person name="Moran D.A.P."/>
            <person name="Tomita M."/>
            <person name="Numata K."/>
            <person name="Arakawa K."/>
        </authorList>
    </citation>
    <scope>NUCLEOTIDE SEQUENCE</scope>
</reference>
<sequence>MDIPSIVEDLRKTAEWLSGNQERSGFGKSIYCTSWQCAEFYYLRLLLHKIRGPTSFTALKIVARVVQLSFQVACIALSLLEDDTHWNSPLEQASISEFPNKIRELFAILLVFCQVGDPIKLWEKHRDSLAEDVKKQFEAEQVNIDLYLDIIYNQCLILLEDIVISMSRKALLHFGFLSPSREAGFAISNHHYGKELGYDTVHVSKIVAENVPKFNQEQKEIYDKILNSITSNSDGLANGAVGKLVHVETNDEGLVKTVWLEFPDLPQIGGKLRRKTTGYAVEIDVSRMCVWLY</sequence>
<gene>
    <name evidence="1" type="primary">g.10136</name>
    <name evidence="1" type="ORF">TNCT_108471</name>
</gene>
<evidence type="ECO:0000313" key="2">
    <source>
        <dbReference type="Proteomes" id="UP000887116"/>
    </source>
</evidence>
<dbReference type="PANTHER" id="PTHR10492">
    <property type="match status" value="1"/>
</dbReference>
<dbReference type="AlphaFoldDB" id="A0A8X6EYG3"/>
<keyword evidence="1" id="KW-0378">Hydrolase</keyword>
<protein>
    <submittedName>
        <fullName evidence="1">ATP-dependent DNA helicase</fullName>
    </submittedName>
</protein>
<dbReference type="EMBL" id="BMAO01030138">
    <property type="protein sequence ID" value="GFQ65995.1"/>
    <property type="molecule type" value="Genomic_DNA"/>
</dbReference>
<keyword evidence="1" id="KW-0347">Helicase</keyword>